<accession>W4QAU1</accession>
<feature type="chain" id="PRO_5004846776" description="SLH domain-containing protein" evidence="2">
    <location>
        <begin position="22"/>
        <end position="338"/>
    </location>
</feature>
<evidence type="ECO:0000256" key="1">
    <source>
        <dbReference type="ARBA" id="ARBA00022729"/>
    </source>
</evidence>
<sequence>MKQMISFIIAFLLLTPSVSLAETPFTDVETDFWADDEIRFLHEREVIGGYETGEFKPNKPVTRAQAAIIIVHALELDVENRPAPSFRDIRDGFHAYEYVAAVADEGIIHGRNGNFLPNAPLTRGQMAAIIDRAFHLEEATTQTSFTDVKRNNTFYSSIQNLAHHRISTGYEVDITFRPNQPTTRAQFSVFLSRVLEDDFKPNVPAIPELAFFEELILEAESEVEMAMYEKWEDAFYHDQPLSFEEVKPTFENYYTDEMIDSVWKPFYKEELMSWGPALAQTFHFQMMEDLTLHVVGQNYVVITGIEPVNEMNSGEMYFEYSLVRTDSNWLIDDISGNY</sequence>
<dbReference type="Proteomes" id="UP000018890">
    <property type="component" value="Unassembled WGS sequence"/>
</dbReference>
<dbReference type="Pfam" id="PF00395">
    <property type="entry name" value="SLH"/>
    <property type="match status" value="3"/>
</dbReference>
<evidence type="ECO:0000313" key="5">
    <source>
        <dbReference type="Proteomes" id="UP000018890"/>
    </source>
</evidence>
<evidence type="ECO:0000259" key="3">
    <source>
        <dbReference type="PROSITE" id="PS51272"/>
    </source>
</evidence>
<dbReference type="EMBL" id="BAUT01000112">
    <property type="protein sequence ID" value="GAE28484.1"/>
    <property type="molecule type" value="Genomic_DNA"/>
</dbReference>
<evidence type="ECO:0000313" key="4">
    <source>
        <dbReference type="EMBL" id="GAE28484.1"/>
    </source>
</evidence>
<name>W4QAU1_9BACI</name>
<dbReference type="PANTHER" id="PTHR43308">
    <property type="entry name" value="OUTER MEMBRANE PROTEIN ALPHA-RELATED"/>
    <property type="match status" value="1"/>
</dbReference>
<protein>
    <recommendedName>
        <fullName evidence="3">SLH domain-containing protein</fullName>
    </recommendedName>
</protein>
<feature type="domain" description="SLH" evidence="3">
    <location>
        <begin position="85"/>
        <end position="140"/>
    </location>
</feature>
<feature type="domain" description="SLH" evidence="3">
    <location>
        <begin position="141"/>
        <end position="205"/>
    </location>
</feature>
<dbReference type="InterPro" id="IPR001119">
    <property type="entry name" value="SLH_dom"/>
</dbReference>
<comment type="caution">
    <text evidence="4">The sequence shown here is derived from an EMBL/GenBank/DDBJ whole genome shotgun (WGS) entry which is preliminary data.</text>
</comment>
<evidence type="ECO:0000256" key="2">
    <source>
        <dbReference type="SAM" id="SignalP"/>
    </source>
</evidence>
<dbReference type="PROSITE" id="PS51272">
    <property type="entry name" value="SLH"/>
    <property type="match status" value="3"/>
</dbReference>
<gene>
    <name evidence="4" type="ORF">JCM9140_4727</name>
</gene>
<feature type="domain" description="SLH" evidence="3">
    <location>
        <begin position="21"/>
        <end position="84"/>
    </location>
</feature>
<keyword evidence="1 2" id="KW-0732">Signal</keyword>
<dbReference type="AlphaFoldDB" id="W4QAU1"/>
<dbReference type="RefSeq" id="WP_052002456.1">
    <property type="nucleotide sequence ID" value="NZ_BAUT01000112.1"/>
</dbReference>
<organism evidence="4 5">
    <name type="scientific">Halalkalibacter wakoensis JCM 9140</name>
    <dbReference type="NCBI Taxonomy" id="1236970"/>
    <lineage>
        <taxon>Bacteria</taxon>
        <taxon>Bacillati</taxon>
        <taxon>Bacillota</taxon>
        <taxon>Bacilli</taxon>
        <taxon>Bacillales</taxon>
        <taxon>Bacillaceae</taxon>
        <taxon>Halalkalibacter</taxon>
    </lineage>
</organism>
<dbReference type="STRING" id="1236970.JCM9140_4727"/>
<proteinExistence type="predicted"/>
<dbReference type="InterPro" id="IPR051465">
    <property type="entry name" value="Cell_Envelope_Struct_Comp"/>
</dbReference>
<dbReference type="PANTHER" id="PTHR43308:SF5">
    <property type="entry name" value="S-LAYER PROTEIN _ PEPTIDOGLYCAN ENDO-BETA-N-ACETYLGLUCOSAMINIDASE"/>
    <property type="match status" value="1"/>
</dbReference>
<keyword evidence="5" id="KW-1185">Reference proteome</keyword>
<dbReference type="OrthoDB" id="5845122at2"/>
<feature type="signal peptide" evidence="2">
    <location>
        <begin position="1"/>
        <end position="21"/>
    </location>
</feature>
<reference evidence="4" key="1">
    <citation type="journal article" date="2014" name="Genome Announc.">
        <title>Draft Genome Sequences of Three Alkaliphilic Bacillus Strains, Bacillus wakoensis JCM 9140T, Bacillus akibai JCM 9157T, and Bacillus hemicellulosilyticus JCM 9152T.</title>
        <authorList>
            <person name="Yuki M."/>
            <person name="Oshima K."/>
            <person name="Suda W."/>
            <person name="Oshida Y."/>
            <person name="Kitamura K."/>
            <person name="Iida T."/>
            <person name="Hattori M."/>
            <person name="Ohkuma M."/>
        </authorList>
    </citation>
    <scope>NUCLEOTIDE SEQUENCE [LARGE SCALE GENOMIC DNA]</scope>
    <source>
        <strain evidence="4">JCM 9140</strain>
    </source>
</reference>